<protein>
    <submittedName>
        <fullName evidence="1">19278_t:CDS:1</fullName>
    </submittedName>
</protein>
<keyword evidence="2" id="KW-1185">Reference proteome</keyword>
<comment type="caution">
    <text evidence="1">The sequence shown here is derived from an EMBL/GenBank/DDBJ whole genome shotgun (WGS) entry which is preliminary data.</text>
</comment>
<dbReference type="Proteomes" id="UP000789901">
    <property type="component" value="Unassembled WGS sequence"/>
</dbReference>
<dbReference type="EMBL" id="CAJVQB010098207">
    <property type="protein sequence ID" value="CAG8849842.1"/>
    <property type="molecule type" value="Genomic_DNA"/>
</dbReference>
<accession>A0ABN7X7K6</accession>
<gene>
    <name evidence="1" type="ORF">GMARGA_LOCUS39913</name>
</gene>
<evidence type="ECO:0000313" key="2">
    <source>
        <dbReference type="Proteomes" id="UP000789901"/>
    </source>
</evidence>
<proteinExistence type="predicted"/>
<evidence type="ECO:0000313" key="1">
    <source>
        <dbReference type="EMBL" id="CAG8849842.1"/>
    </source>
</evidence>
<feature type="non-terminal residue" evidence="1">
    <location>
        <position position="98"/>
    </location>
</feature>
<name>A0ABN7X7K6_GIGMA</name>
<organism evidence="1 2">
    <name type="scientific">Gigaspora margarita</name>
    <dbReference type="NCBI Taxonomy" id="4874"/>
    <lineage>
        <taxon>Eukaryota</taxon>
        <taxon>Fungi</taxon>
        <taxon>Fungi incertae sedis</taxon>
        <taxon>Mucoromycota</taxon>
        <taxon>Glomeromycotina</taxon>
        <taxon>Glomeromycetes</taxon>
        <taxon>Diversisporales</taxon>
        <taxon>Gigasporaceae</taxon>
        <taxon>Gigaspora</taxon>
    </lineage>
</organism>
<sequence>MLLCIWNASTVEILLTDSTDAKPGTLEEAATAATEEAATEVTATTEEVEVAALNAGETVAKKRKSEFIVISGGWLLEDEVVVPLGLLVEPAVIRLGEY</sequence>
<reference evidence="1 2" key="1">
    <citation type="submission" date="2021-06" db="EMBL/GenBank/DDBJ databases">
        <authorList>
            <person name="Kallberg Y."/>
            <person name="Tangrot J."/>
            <person name="Rosling A."/>
        </authorList>
    </citation>
    <scope>NUCLEOTIDE SEQUENCE [LARGE SCALE GENOMIC DNA]</scope>
    <source>
        <strain evidence="1 2">120-4 pot B 10/14</strain>
    </source>
</reference>